<comment type="caution">
    <text evidence="3">The sequence shown here is derived from an EMBL/GenBank/DDBJ whole genome shotgun (WGS) entry which is preliminary data.</text>
</comment>
<evidence type="ECO:0000313" key="3">
    <source>
        <dbReference type="EMBL" id="ROO82703.1"/>
    </source>
</evidence>
<dbReference type="Proteomes" id="UP000272400">
    <property type="component" value="Unassembled WGS sequence"/>
</dbReference>
<dbReference type="OrthoDB" id="5189326at2"/>
<gene>
    <name evidence="3" type="ORF">EDD29_0185</name>
</gene>
<keyword evidence="2" id="KW-0472">Membrane</keyword>
<keyword evidence="2" id="KW-1133">Transmembrane helix</keyword>
<evidence type="ECO:0000256" key="2">
    <source>
        <dbReference type="SAM" id="Phobius"/>
    </source>
</evidence>
<protein>
    <submittedName>
        <fullName evidence="3">Uncharacterized protein</fullName>
    </submittedName>
</protein>
<feature type="compositionally biased region" description="Low complexity" evidence="1">
    <location>
        <begin position="337"/>
        <end position="354"/>
    </location>
</feature>
<evidence type="ECO:0000313" key="4">
    <source>
        <dbReference type="Proteomes" id="UP000272400"/>
    </source>
</evidence>
<feature type="region of interest" description="Disordered" evidence="1">
    <location>
        <begin position="227"/>
        <end position="248"/>
    </location>
</feature>
<reference evidence="3 4" key="1">
    <citation type="submission" date="2018-11" db="EMBL/GenBank/DDBJ databases">
        <title>Sequencing the genomes of 1000 actinobacteria strains.</title>
        <authorList>
            <person name="Klenk H.-P."/>
        </authorList>
    </citation>
    <scope>NUCLEOTIDE SEQUENCE [LARGE SCALE GENOMIC DNA]</scope>
    <source>
        <strain evidence="3 4">DSM 44254</strain>
    </source>
</reference>
<dbReference type="AlphaFoldDB" id="A0A3N1CN44"/>
<feature type="region of interest" description="Disordered" evidence="1">
    <location>
        <begin position="314"/>
        <end position="360"/>
    </location>
</feature>
<dbReference type="RefSeq" id="WP_123661690.1">
    <property type="nucleotide sequence ID" value="NZ_RJKE01000001.1"/>
</dbReference>
<feature type="transmembrane region" description="Helical" evidence="2">
    <location>
        <begin position="43"/>
        <end position="62"/>
    </location>
</feature>
<name>A0A3N1CN44_9ACTN</name>
<sequence length="435" mass="46286">MTDPLEQALARTLTAKADDAPAPVSGLADRATLRARKRRRARWGTAAVVAALLAGGIGWGALNPTDVKEVHPIGHGDETLGGPAPVEQLWPGAVHRVKAVPPEDVEGDWAVISVIDTNRLLISWPGQGTRVRYAAYTPETGQVAEMPSLDWGPGRPNISQGYALWTRNTEEGSMEVTASVLPDGPDDTTGISVISVRSDVNRGDRVGVADGRLYWETSEGVFTRPIATLTGTRGGPPEGSPSSEPTRVAAEGNRIVQWPWVSRLDGSRRGPIFGTIRNVETGEIRKAVLPAPESGRPWVCGVVWCLADGEVRKRDGSMSAPNPVHLAPRPPKDAKGASPATAAATASPDPTAPSNSLGGPTYNRYSQFEPVLDRFLFQGDADPRVLVKDLVTGRTGLFSVTAEGLVHGKENGRADRYVVQPTEDGYLFLDLAAIG</sequence>
<keyword evidence="4" id="KW-1185">Reference proteome</keyword>
<accession>A0A3N1CN44</accession>
<proteinExistence type="predicted"/>
<keyword evidence="2" id="KW-0812">Transmembrane</keyword>
<evidence type="ECO:0000256" key="1">
    <source>
        <dbReference type="SAM" id="MobiDB-lite"/>
    </source>
</evidence>
<organism evidence="3 4">
    <name type="scientific">Actinocorallia herbida</name>
    <dbReference type="NCBI Taxonomy" id="58109"/>
    <lineage>
        <taxon>Bacteria</taxon>
        <taxon>Bacillati</taxon>
        <taxon>Actinomycetota</taxon>
        <taxon>Actinomycetes</taxon>
        <taxon>Streptosporangiales</taxon>
        <taxon>Thermomonosporaceae</taxon>
        <taxon>Actinocorallia</taxon>
    </lineage>
</organism>
<dbReference type="EMBL" id="RJKE01000001">
    <property type="protein sequence ID" value="ROO82703.1"/>
    <property type="molecule type" value="Genomic_DNA"/>
</dbReference>